<evidence type="ECO:0000313" key="3">
    <source>
        <dbReference type="Proteomes" id="UP000235589"/>
    </source>
</evidence>
<dbReference type="InterPro" id="IPR006528">
    <property type="entry name" value="Phage_head_morphogenesis_dom"/>
</dbReference>
<proteinExistence type="predicted"/>
<organism evidence="2 3">
    <name type="scientific">Monoglobus pectinilyticus</name>
    <dbReference type="NCBI Taxonomy" id="1981510"/>
    <lineage>
        <taxon>Bacteria</taxon>
        <taxon>Bacillati</taxon>
        <taxon>Bacillota</taxon>
        <taxon>Clostridia</taxon>
        <taxon>Monoglobales</taxon>
        <taxon>Monoglobaceae</taxon>
        <taxon>Monoglobus</taxon>
    </lineage>
</organism>
<feature type="domain" description="Phage head morphogenesis" evidence="1">
    <location>
        <begin position="200"/>
        <end position="304"/>
    </location>
</feature>
<reference evidence="2 3" key="1">
    <citation type="submission" date="2017-04" db="EMBL/GenBank/DDBJ databases">
        <title>Monoglobus pectinilyticus 14 draft genome.</title>
        <authorList>
            <person name="Kim C."/>
            <person name="Rosendale D.I."/>
            <person name="Kelly W.J."/>
            <person name="Tannock G.W."/>
            <person name="Patchett M.L."/>
            <person name="Jordens J.Z."/>
        </authorList>
    </citation>
    <scope>NUCLEOTIDE SEQUENCE [LARGE SCALE GENOMIC DNA]</scope>
    <source>
        <strain evidence="2 3">14</strain>
    </source>
</reference>
<dbReference type="RefSeq" id="WP_102364953.1">
    <property type="nucleotide sequence ID" value="NZ_CP020991.1"/>
</dbReference>
<dbReference type="OrthoDB" id="9765386at2"/>
<evidence type="ECO:0000259" key="1">
    <source>
        <dbReference type="Pfam" id="PF04233"/>
    </source>
</evidence>
<dbReference type="GeneID" id="98061907"/>
<keyword evidence="3" id="KW-1185">Reference proteome</keyword>
<evidence type="ECO:0000313" key="2">
    <source>
        <dbReference type="EMBL" id="AUO18666.1"/>
    </source>
</evidence>
<dbReference type="Pfam" id="PF04233">
    <property type="entry name" value="Phage_Mu_F"/>
    <property type="match status" value="1"/>
</dbReference>
<sequence length="630" mass="73598">MKQNSEYWRKRLELLEQAEHKKATQYFYDLEKIYKQASYNCETEISKWYQRIAVNNQISYQEAKKLLNRDELDEFKWSIEDYIKHGEENKISNQWSKQLENASAKVHISRLEAMKVQMQHQVECVSGREVDGLSRLIESTYTDSYYRSMYEFQKFGVVGSSFSILDEKTIAKIISKPWTADNKTFSERIWGKHRPELISKLQNDLAYAFIRGDNPNELVAKIRKEFDVTKRQAENLALTESAFFREAGTKQAYNELGVNRYEINGTLDNVTCGVCQDMDGRVFETSDMVVGMNSPPFHCRCRCTSVPYFDDEFTQDETRAARDENGKYYTVPADMKYPEWKSKYVDERFTKGIKDDIIKANKEVIYNLEKLKKSGMAKEDYNEYLDIINNHENQDITKLYSKYGDGVDGIKLQPSRVSQYDPTANSISFKYSENNGNKYSTLAHEYGHYFDKSLVVDKLSFNEMENLREITGFKNYFTNIASQSDEFLTAVRKDKEHIRSIINSDVRNDLKYHDSSHGVQDAIDGLFPRSRINWGHGETYYNRRYAAIESYDKMVRGTKRKQLKQLYANMGFDVSNQNKVKAICRQYEAASEMWANIMSAEVCGGETLEYIKMYLPNSYKAMLEILKEVE</sequence>
<dbReference type="NCBIfam" id="TIGR01641">
    <property type="entry name" value="phageSPP1_gp7"/>
    <property type="match status" value="1"/>
</dbReference>
<protein>
    <submittedName>
        <fullName evidence="2">Phage head morphogenesis protein, SPP1 gp7 family</fullName>
    </submittedName>
</protein>
<dbReference type="AlphaFoldDB" id="A0A2K9P070"/>
<dbReference type="KEGG" id="mpec:B9O19_00483"/>
<accession>A0A2K9P070</accession>
<dbReference type="EMBL" id="CP020991">
    <property type="protein sequence ID" value="AUO18666.1"/>
    <property type="molecule type" value="Genomic_DNA"/>
</dbReference>
<dbReference type="Proteomes" id="UP000235589">
    <property type="component" value="Chromosome"/>
</dbReference>
<name>A0A2K9P070_9FIRM</name>
<gene>
    <name evidence="2" type="ORF">B9O19_00483</name>
</gene>